<evidence type="ECO:0000256" key="2">
    <source>
        <dbReference type="ARBA" id="ARBA00023012"/>
    </source>
</evidence>
<dbReference type="InterPro" id="IPR001867">
    <property type="entry name" value="OmpR/PhoB-type_DNA-bd"/>
</dbReference>
<dbReference type="Gene3D" id="6.10.250.690">
    <property type="match status" value="1"/>
</dbReference>
<feature type="domain" description="Response regulatory" evidence="8">
    <location>
        <begin position="5"/>
        <end position="118"/>
    </location>
</feature>
<protein>
    <submittedName>
        <fullName evidence="10">Response regulator</fullName>
    </submittedName>
</protein>
<name>A0ABS0BUV7_9GAMM</name>
<keyword evidence="11" id="KW-1185">Reference proteome</keyword>
<evidence type="ECO:0000259" key="8">
    <source>
        <dbReference type="PROSITE" id="PS50110"/>
    </source>
</evidence>
<dbReference type="Proteomes" id="UP001193680">
    <property type="component" value="Unassembled WGS sequence"/>
</dbReference>
<dbReference type="SMART" id="SM00862">
    <property type="entry name" value="Trans_reg_C"/>
    <property type="match status" value="1"/>
</dbReference>
<reference evidence="10 11" key="1">
    <citation type="submission" date="2020-06" db="EMBL/GenBank/DDBJ databases">
        <authorList>
            <person name="Scott K."/>
        </authorList>
    </citation>
    <scope>NUCLEOTIDE SEQUENCE [LARGE SCALE GENOMIC DNA]</scope>
    <source>
        <strain evidence="10 11">HH1</strain>
    </source>
</reference>
<dbReference type="PANTHER" id="PTHR48111">
    <property type="entry name" value="REGULATOR OF RPOS"/>
    <property type="match status" value="1"/>
</dbReference>
<dbReference type="SUPFAM" id="SSF46894">
    <property type="entry name" value="C-terminal effector domain of the bipartite response regulators"/>
    <property type="match status" value="1"/>
</dbReference>
<dbReference type="Pfam" id="PF00486">
    <property type="entry name" value="Trans_reg_C"/>
    <property type="match status" value="1"/>
</dbReference>
<evidence type="ECO:0000256" key="7">
    <source>
        <dbReference type="PROSITE-ProRule" id="PRU01091"/>
    </source>
</evidence>
<dbReference type="Gene3D" id="3.40.50.2300">
    <property type="match status" value="1"/>
</dbReference>
<dbReference type="Pfam" id="PF00072">
    <property type="entry name" value="Response_reg"/>
    <property type="match status" value="1"/>
</dbReference>
<evidence type="ECO:0000259" key="9">
    <source>
        <dbReference type="PROSITE" id="PS51755"/>
    </source>
</evidence>
<dbReference type="SUPFAM" id="SSF52172">
    <property type="entry name" value="CheY-like"/>
    <property type="match status" value="1"/>
</dbReference>
<dbReference type="SMART" id="SM00448">
    <property type="entry name" value="REC"/>
    <property type="match status" value="1"/>
</dbReference>
<feature type="modified residue" description="4-aspartylphosphate" evidence="6">
    <location>
        <position position="54"/>
    </location>
</feature>
<dbReference type="InterPro" id="IPR016032">
    <property type="entry name" value="Sig_transdc_resp-reg_C-effctor"/>
</dbReference>
<feature type="domain" description="OmpR/PhoB-type" evidence="9">
    <location>
        <begin position="122"/>
        <end position="222"/>
    </location>
</feature>
<evidence type="ECO:0000313" key="10">
    <source>
        <dbReference type="EMBL" id="MBF6057611.1"/>
    </source>
</evidence>
<dbReference type="CDD" id="cd00383">
    <property type="entry name" value="trans_reg_C"/>
    <property type="match status" value="1"/>
</dbReference>
<reference evidence="10 11" key="2">
    <citation type="submission" date="2020-11" db="EMBL/GenBank/DDBJ databases">
        <title>Sulfur oxidizing isolate from Hospital Hole Sinkhole.</title>
        <authorList>
            <person name="Scott K.M."/>
        </authorList>
    </citation>
    <scope>NUCLEOTIDE SEQUENCE [LARGE SCALE GENOMIC DNA]</scope>
    <source>
        <strain evidence="10 11">HH1</strain>
    </source>
</reference>
<dbReference type="InterPro" id="IPR011006">
    <property type="entry name" value="CheY-like_superfamily"/>
</dbReference>
<organism evidence="10 11">
    <name type="scientific">Thiomicrorhabdus heinhorstiae</name>
    <dbReference type="NCBI Taxonomy" id="2748010"/>
    <lineage>
        <taxon>Bacteria</taxon>
        <taxon>Pseudomonadati</taxon>
        <taxon>Pseudomonadota</taxon>
        <taxon>Gammaproteobacteria</taxon>
        <taxon>Thiotrichales</taxon>
        <taxon>Piscirickettsiaceae</taxon>
        <taxon>Thiomicrorhabdus</taxon>
    </lineage>
</organism>
<keyword evidence="1 6" id="KW-0597">Phosphoprotein</keyword>
<keyword evidence="3" id="KW-0805">Transcription regulation</keyword>
<feature type="DNA-binding region" description="OmpR/PhoB-type" evidence="7">
    <location>
        <begin position="122"/>
        <end position="222"/>
    </location>
</feature>
<evidence type="ECO:0000313" key="11">
    <source>
        <dbReference type="Proteomes" id="UP001193680"/>
    </source>
</evidence>
<dbReference type="PROSITE" id="PS51755">
    <property type="entry name" value="OMPR_PHOB"/>
    <property type="match status" value="1"/>
</dbReference>
<gene>
    <name evidence="10" type="ORF">H8792_004585</name>
</gene>
<evidence type="ECO:0000256" key="1">
    <source>
        <dbReference type="ARBA" id="ARBA00022553"/>
    </source>
</evidence>
<dbReference type="InterPro" id="IPR036388">
    <property type="entry name" value="WH-like_DNA-bd_sf"/>
</dbReference>
<dbReference type="InterPro" id="IPR039420">
    <property type="entry name" value="WalR-like"/>
</dbReference>
<evidence type="ECO:0000256" key="6">
    <source>
        <dbReference type="PROSITE-ProRule" id="PRU00169"/>
    </source>
</evidence>
<accession>A0ABS0BUV7</accession>
<proteinExistence type="predicted"/>
<dbReference type="InterPro" id="IPR001789">
    <property type="entry name" value="Sig_transdc_resp-reg_receiver"/>
</dbReference>
<dbReference type="RefSeq" id="WP_185977754.1">
    <property type="nucleotide sequence ID" value="NZ_JACBGI020000005.1"/>
</dbReference>
<keyword evidence="2" id="KW-0902">Two-component regulatory system</keyword>
<keyword evidence="5" id="KW-0804">Transcription</keyword>
<evidence type="ECO:0000256" key="3">
    <source>
        <dbReference type="ARBA" id="ARBA00023015"/>
    </source>
</evidence>
<dbReference type="PROSITE" id="PS50110">
    <property type="entry name" value="RESPONSE_REGULATORY"/>
    <property type="match status" value="1"/>
</dbReference>
<sequence>MSKQVILIVEDEHKIADILVEYLQSHGYETVYFDHGSEVESWLKQHPVDLVLLDVMLPDADGMQLCQAIRKFSQVPIMMLTARVEEIDRILGLELGADDYMCKPFSPREVVARVKALLRRAQPAVEQQSYWQLDEERYQVHYAGVDADLSAVEFEILRALSETPGRILSRAQLIDNIYHDHRIVSDRTIDSHIKKLRQKLAAAFGEAEWIHSVYGVGYKFVEPVPETESETEKETIS</sequence>
<evidence type="ECO:0000256" key="5">
    <source>
        <dbReference type="ARBA" id="ARBA00023163"/>
    </source>
</evidence>
<evidence type="ECO:0000256" key="4">
    <source>
        <dbReference type="ARBA" id="ARBA00023125"/>
    </source>
</evidence>
<dbReference type="Gene3D" id="1.10.10.10">
    <property type="entry name" value="Winged helix-like DNA-binding domain superfamily/Winged helix DNA-binding domain"/>
    <property type="match status" value="1"/>
</dbReference>
<keyword evidence="4 7" id="KW-0238">DNA-binding</keyword>
<dbReference type="EMBL" id="JACBGI020000005">
    <property type="protein sequence ID" value="MBF6057611.1"/>
    <property type="molecule type" value="Genomic_DNA"/>
</dbReference>
<dbReference type="PANTHER" id="PTHR48111:SF4">
    <property type="entry name" value="DNA-BINDING DUAL TRANSCRIPTIONAL REGULATOR OMPR"/>
    <property type="match status" value="1"/>
</dbReference>
<comment type="caution">
    <text evidence="10">The sequence shown here is derived from an EMBL/GenBank/DDBJ whole genome shotgun (WGS) entry which is preliminary data.</text>
</comment>